<name>A0A286DTW0_9ACTN</name>
<proteinExistence type="predicted"/>
<dbReference type="EMBL" id="OCNE01000004">
    <property type="protein sequence ID" value="SOD62095.1"/>
    <property type="molecule type" value="Genomic_DNA"/>
</dbReference>
<accession>A0A286DTW0</accession>
<keyword evidence="2" id="KW-1185">Reference proteome</keyword>
<gene>
    <name evidence="1" type="ORF">SAMN06297387_104265</name>
</gene>
<dbReference type="Proteomes" id="UP000219072">
    <property type="component" value="Unassembled WGS sequence"/>
</dbReference>
<evidence type="ECO:0000313" key="1">
    <source>
        <dbReference type="EMBL" id="SOD62095.1"/>
    </source>
</evidence>
<protein>
    <submittedName>
        <fullName evidence="1">Uncharacterized protein</fullName>
    </submittedName>
</protein>
<sequence length="65" mass="7238">MMSVMAQMLKLSGETKDMTLDEIARFVELARSVDTPGDRPVYAELSSSGKIKQLEVSVGERADRY</sequence>
<reference evidence="1 2" key="1">
    <citation type="submission" date="2017-09" db="EMBL/GenBank/DDBJ databases">
        <authorList>
            <person name="Ehlers B."/>
            <person name="Leendertz F.H."/>
        </authorList>
    </citation>
    <scope>NUCLEOTIDE SEQUENCE [LARGE SCALE GENOMIC DNA]</scope>
    <source>
        <strain evidence="1 2">CGMCC 4.7095</strain>
    </source>
</reference>
<organism evidence="1 2">
    <name type="scientific">Streptomyces zhaozhouensis</name>
    <dbReference type="NCBI Taxonomy" id="1300267"/>
    <lineage>
        <taxon>Bacteria</taxon>
        <taxon>Bacillati</taxon>
        <taxon>Actinomycetota</taxon>
        <taxon>Actinomycetes</taxon>
        <taxon>Kitasatosporales</taxon>
        <taxon>Streptomycetaceae</taxon>
        <taxon>Streptomyces</taxon>
    </lineage>
</organism>
<evidence type="ECO:0000313" key="2">
    <source>
        <dbReference type="Proteomes" id="UP000219072"/>
    </source>
</evidence>
<dbReference type="AlphaFoldDB" id="A0A286DTW0"/>